<reference evidence="9 10" key="1">
    <citation type="journal article" date="2011" name="Proc. Natl. Acad. Sci. U.S.A.">
        <title>Evolutionary erosion of yeast sex chromosomes by mating-type switching accidents.</title>
        <authorList>
            <person name="Gordon J.L."/>
            <person name="Armisen D."/>
            <person name="Proux-Wera E."/>
            <person name="Oheigeartaigh S.S."/>
            <person name="Byrne K.P."/>
            <person name="Wolfe K.H."/>
        </authorList>
    </citation>
    <scope>NUCLEOTIDE SEQUENCE [LARGE SCALE GENOMIC DNA]</scope>
    <source>
        <strain evidence="10">ATCC MYA-139 / BCRC 22969 / CBS 8797 / CCRC 22969 / KCTC 17520 / NBRC 10181 / NCYC 3082</strain>
    </source>
</reference>
<dbReference type="OMA" id="STSYHAF"/>
<dbReference type="Pfam" id="PF06432">
    <property type="entry name" value="GPI2"/>
    <property type="match status" value="1"/>
</dbReference>
<keyword evidence="5 8" id="KW-0812">Transmembrane</keyword>
<organism evidence="9 10">
    <name type="scientific">Huiozyma naganishii (strain ATCC MYA-139 / BCRC 22969 / CBS 8797 / KCTC 17520 / NBRC 10181 / NCYC 3082 / Yp74L-3)</name>
    <name type="common">Yeast</name>
    <name type="synonym">Kazachstania naganishii</name>
    <dbReference type="NCBI Taxonomy" id="1071383"/>
    <lineage>
        <taxon>Eukaryota</taxon>
        <taxon>Fungi</taxon>
        <taxon>Dikarya</taxon>
        <taxon>Ascomycota</taxon>
        <taxon>Saccharomycotina</taxon>
        <taxon>Saccharomycetes</taxon>
        <taxon>Saccharomycetales</taxon>
        <taxon>Saccharomycetaceae</taxon>
        <taxon>Huiozyma</taxon>
    </lineage>
</organism>
<name>J7REA3_HUIN7</name>
<comment type="subcellular location">
    <subcellularLocation>
        <location evidence="1">Membrane</location>
        <topology evidence="1">Multi-pass membrane protein</topology>
    </subcellularLocation>
</comment>
<dbReference type="EMBL" id="HE978314">
    <property type="protein sequence ID" value="CCK67883.1"/>
    <property type="molecule type" value="Genomic_DNA"/>
</dbReference>
<dbReference type="HOGENOM" id="CLU_024002_2_0_1"/>
<accession>J7REA3</accession>
<dbReference type="PANTHER" id="PTHR12982">
    <property type="entry name" value="PHOSPHATIDYLINOSITOL GLYCAN, CLASS C"/>
    <property type="match status" value="1"/>
</dbReference>
<dbReference type="RefSeq" id="XP_022462129.1">
    <property type="nucleotide sequence ID" value="XM_022611460.1"/>
</dbReference>
<evidence type="ECO:0000313" key="10">
    <source>
        <dbReference type="Proteomes" id="UP000006310"/>
    </source>
</evidence>
<keyword evidence="10" id="KW-1185">Reference proteome</keyword>
<evidence type="ECO:0000256" key="8">
    <source>
        <dbReference type="SAM" id="Phobius"/>
    </source>
</evidence>
<sequence length="285" mass="33223">MDEQDVARQSSQANRSRKPWERLLWLKQEYPDNYTDPNFVRFMTTFPLTQYNYDYEVIRQDFMNFYFIILNKCFVFITFGYVYDYEYDPVPLCAAVTFFTAAWSIYQMRGQVLQSLKPCVIITFTLLTISPVLKSLSKSTSSDSIWTISFWLTLYYLFTVFKSMAGTNRSRNLSTNVLLMNVTLLSSRLATTTQVFCFLLLCIQINVILPRLVNLSSFAISLVSNVVVYSYISVTLNMPATIVFGVFSLLFIGVLPRLFWYWETYYKCPTPEVLSFWDASVPILD</sequence>
<keyword evidence="6 8" id="KW-1133">Transmembrane helix</keyword>
<dbReference type="PIRSF" id="PIRSF016104">
    <property type="entry name" value="GPI2"/>
    <property type="match status" value="1"/>
</dbReference>
<keyword evidence="7 8" id="KW-0472">Membrane</keyword>
<protein>
    <recommendedName>
        <fullName evidence="11">Phosphatidylinositol N-acetylglucosaminyltransferase</fullName>
    </recommendedName>
</protein>
<dbReference type="OrthoDB" id="196709at2759"/>
<evidence type="ECO:0000256" key="7">
    <source>
        <dbReference type="ARBA" id="ARBA00023136"/>
    </source>
</evidence>
<dbReference type="GO" id="GO:0000506">
    <property type="term" value="C:glycosylphosphatidylinositol-N-acetylglucosaminyltransferase (GPI-GnT) complex"/>
    <property type="evidence" value="ECO:0007669"/>
    <property type="project" value="EnsemblFungi"/>
</dbReference>
<evidence type="ECO:0008006" key="11">
    <source>
        <dbReference type="Google" id="ProtNLM"/>
    </source>
</evidence>
<dbReference type="eggNOG" id="KOG3059">
    <property type="taxonomic scope" value="Eukaryota"/>
</dbReference>
<evidence type="ECO:0000256" key="3">
    <source>
        <dbReference type="ARBA" id="ARBA00008321"/>
    </source>
</evidence>
<dbReference type="AlphaFoldDB" id="J7REA3"/>
<feature type="transmembrane region" description="Helical" evidence="8">
    <location>
        <begin position="145"/>
        <end position="165"/>
    </location>
</feature>
<feature type="transmembrane region" description="Helical" evidence="8">
    <location>
        <begin position="89"/>
        <end position="106"/>
    </location>
</feature>
<dbReference type="STRING" id="1071383.J7REA3"/>
<feature type="transmembrane region" description="Helical" evidence="8">
    <location>
        <begin position="65"/>
        <end position="83"/>
    </location>
</feature>
<dbReference type="GeneID" id="34523518"/>
<feature type="transmembrane region" description="Helical" evidence="8">
    <location>
        <begin position="241"/>
        <end position="262"/>
    </location>
</feature>
<keyword evidence="4" id="KW-0337">GPI-anchor biosynthesis</keyword>
<gene>
    <name evidence="9" type="primary">KNAG0A01940</name>
    <name evidence="9" type="ordered locus">KNAG_0A01940</name>
</gene>
<evidence type="ECO:0000256" key="2">
    <source>
        <dbReference type="ARBA" id="ARBA00004687"/>
    </source>
</evidence>
<evidence type="ECO:0000256" key="1">
    <source>
        <dbReference type="ARBA" id="ARBA00004141"/>
    </source>
</evidence>
<comment type="similarity">
    <text evidence="3">Belongs to the PIGC family.</text>
</comment>
<evidence type="ECO:0000313" key="9">
    <source>
        <dbReference type="EMBL" id="CCK67883.1"/>
    </source>
</evidence>
<comment type="pathway">
    <text evidence="2">Glycolipid biosynthesis; glycosylphosphatidylinositol-anchor biosynthesis.</text>
</comment>
<proteinExistence type="inferred from homology"/>
<dbReference type="Proteomes" id="UP000006310">
    <property type="component" value="Chromosome 1"/>
</dbReference>
<evidence type="ECO:0000256" key="4">
    <source>
        <dbReference type="ARBA" id="ARBA00022502"/>
    </source>
</evidence>
<dbReference type="GO" id="GO:0006506">
    <property type="term" value="P:GPI anchor biosynthetic process"/>
    <property type="evidence" value="ECO:0007669"/>
    <property type="project" value="UniProtKB-UniPathway"/>
</dbReference>
<feature type="transmembrane region" description="Helical" evidence="8">
    <location>
        <begin position="115"/>
        <end position="133"/>
    </location>
</feature>
<feature type="transmembrane region" description="Helical" evidence="8">
    <location>
        <begin position="215"/>
        <end position="234"/>
    </location>
</feature>
<dbReference type="InterPro" id="IPR009450">
    <property type="entry name" value="Plno_GlcNAc_GPI2"/>
</dbReference>
<evidence type="ECO:0000256" key="5">
    <source>
        <dbReference type="ARBA" id="ARBA00022692"/>
    </source>
</evidence>
<dbReference type="UniPathway" id="UPA00196"/>
<evidence type="ECO:0000256" key="6">
    <source>
        <dbReference type="ARBA" id="ARBA00022989"/>
    </source>
</evidence>
<dbReference type="PANTHER" id="PTHR12982:SF0">
    <property type="entry name" value="PHOSPHATIDYLINOSITOL N-ACETYLGLUCOSAMINYLTRANSFERASE SUBUNIT C"/>
    <property type="match status" value="1"/>
</dbReference>
<dbReference type="KEGG" id="kng:KNAG_0A01940"/>
<reference evidence="10" key="2">
    <citation type="submission" date="2012-08" db="EMBL/GenBank/DDBJ databases">
        <title>Genome sequence of Kazachstania naganishii.</title>
        <authorList>
            <person name="Gordon J.L."/>
            <person name="Armisen D."/>
            <person name="Proux-Wera E."/>
            <person name="OhEigeartaigh S.S."/>
            <person name="Byrne K.P."/>
            <person name="Wolfe K.H."/>
        </authorList>
    </citation>
    <scope>NUCLEOTIDE SEQUENCE [LARGE SCALE GENOMIC DNA]</scope>
    <source>
        <strain evidence="10">ATCC MYA-139 / BCRC 22969 / CBS 8797 / CCRC 22969 / KCTC 17520 / NBRC 10181 / NCYC 3082</strain>
    </source>
</reference>